<keyword evidence="2" id="KW-1185">Reference proteome</keyword>
<proteinExistence type="predicted"/>
<protein>
    <submittedName>
        <fullName evidence="1">Uncharacterized protein</fullName>
    </submittedName>
</protein>
<name>A0ABM9G0M1_9BACL</name>
<dbReference type="RefSeq" id="WP_213427317.1">
    <property type="nucleotide sequence ID" value="NZ_AP031292.1"/>
</dbReference>
<dbReference type="Proteomes" id="UP001154322">
    <property type="component" value="Unassembled WGS sequence"/>
</dbReference>
<gene>
    <name evidence="1" type="ORF">WJ0W_001978</name>
</gene>
<comment type="caution">
    <text evidence="1">The sequence shown here is derived from an EMBL/GenBank/DDBJ whole genome shotgun (WGS) entry which is preliminary data.</text>
</comment>
<evidence type="ECO:0000313" key="2">
    <source>
        <dbReference type="Proteomes" id="UP001154322"/>
    </source>
</evidence>
<organism evidence="1 2">
    <name type="scientific">Paenibacillus melissococcoides</name>
    <dbReference type="NCBI Taxonomy" id="2912268"/>
    <lineage>
        <taxon>Bacteria</taxon>
        <taxon>Bacillati</taxon>
        <taxon>Bacillota</taxon>
        <taxon>Bacilli</taxon>
        <taxon>Bacillales</taxon>
        <taxon>Paenibacillaceae</taxon>
        <taxon>Paenibacillus</taxon>
    </lineage>
</organism>
<reference evidence="1" key="1">
    <citation type="submission" date="2022-06" db="EMBL/GenBank/DDBJ databases">
        <authorList>
            <person name="Dietemann V."/>
            <person name="Ory F."/>
            <person name="Dainat B."/>
            <person name="Oberhansli S."/>
        </authorList>
    </citation>
    <scope>NUCLEOTIDE SEQUENCE</scope>
    <source>
        <strain evidence="1">Ena-SAMPLE-TAB-26-04-2022-14:26:32:270-5432</strain>
    </source>
</reference>
<sequence>MKEQTVRQIAFSSPAFSTAEGVNTGNFADYADFFTRLECRQRFVHLLEEWKPVSP</sequence>
<accession>A0ABM9G0M1</accession>
<dbReference type="EMBL" id="CALYLO010000002">
    <property type="protein sequence ID" value="CAH8244748.1"/>
    <property type="molecule type" value="Genomic_DNA"/>
</dbReference>
<evidence type="ECO:0000313" key="1">
    <source>
        <dbReference type="EMBL" id="CAH8244748.1"/>
    </source>
</evidence>